<dbReference type="Pfam" id="PF04365">
    <property type="entry name" value="BrnT_toxin"/>
    <property type="match status" value="1"/>
</dbReference>
<feature type="non-terminal residue" evidence="1">
    <location>
        <position position="45"/>
    </location>
</feature>
<organism evidence="1 2">
    <name type="scientific">Candidatus Entotheonella gemina</name>
    <dbReference type="NCBI Taxonomy" id="1429439"/>
    <lineage>
        <taxon>Bacteria</taxon>
        <taxon>Pseudomonadati</taxon>
        <taxon>Nitrospinota/Tectimicrobiota group</taxon>
        <taxon>Candidatus Tectimicrobiota</taxon>
        <taxon>Candidatus Entotheonellia</taxon>
        <taxon>Candidatus Entotheonellales</taxon>
        <taxon>Candidatus Entotheonellaceae</taxon>
        <taxon>Candidatus Entotheonella</taxon>
    </lineage>
</organism>
<accession>W4L8M4</accession>
<dbReference type="Proteomes" id="UP000019140">
    <property type="component" value="Unassembled WGS sequence"/>
</dbReference>
<gene>
    <name evidence="1" type="ORF">ETSY2_50095</name>
</gene>
<dbReference type="InterPro" id="IPR038573">
    <property type="entry name" value="BrnT_sf"/>
</dbReference>
<dbReference type="HOGENOM" id="CLU_149290_4_1_7"/>
<evidence type="ECO:0000313" key="1">
    <source>
        <dbReference type="EMBL" id="ETW94244.1"/>
    </source>
</evidence>
<dbReference type="EMBL" id="AZHX01002501">
    <property type="protein sequence ID" value="ETW94244.1"/>
    <property type="molecule type" value="Genomic_DNA"/>
</dbReference>
<evidence type="ECO:0008006" key="3">
    <source>
        <dbReference type="Google" id="ProtNLM"/>
    </source>
</evidence>
<comment type="caution">
    <text evidence="1">The sequence shown here is derived from an EMBL/GenBank/DDBJ whole genome shotgun (WGS) entry which is preliminary data.</text>
</comment>
<protein>
    <recommendedName>
        <fullName evidence="3">BrnT family toxin</fullName>
    </recommendedName>
</protein>
<evidence type="ECO:0000313" key="2">
    <source>
        <dbReference type="Proteomes" id="UP000019140"/>
    </source>
</evidence>
<reference evidence="1 2" key="1">
    <citation type="journal article" date="2014" name="Nature">
        <title>An environmental bacterial taxon with a large and distinct metabolic repertoire.</title>
        <authorList>
            <person name="Wilson M.C."/>
            <person name="Mori T."/>
            <person name="Ruckert C."/>
            <person name="Uria A.R."/>
            <person name="Helf M.J."/>
            <person name="Takada K."/>
            <person name="Gernert C."/>
            <person name="Steffens U.A."/>
            <person name="Heycke N."/>
            <person name="Schmitt S."/>
            <person name="Rinke C."/>
            <person name="Helfrich E.J."/>
            <person name="Brachmann A.O."/>
            <person name="Gurgui C."/>
            <person name="Wakimoto T."/>
            <person name="Kracht M."/>
            <person name="Crusemann M."/>
            <person name="Hentschel U."/>
            <person name="Abe I."/>
            <person name="Matsunaga S."/>
            <person name="Kalinowski J."/>
            <person name="Takeyama H."/>
            <person name="Piel J."/>
        </authorList>
    </citation>
    <scope>NUCLEOTIDE SEQUENCE [LARGE SCALE GENOMIC DNA]</scope>
    <source>
        <strain evidence="2">TSY2</strain>
    </source>
</reference>
<proteinExistence type="predicted"/>
<dbReference type="Gene3D" id="3.10.450.530">
    <property type="entry name" value="Ribonuclease toxin, BrnT, of type II toxin-antitoxin system"/>
    <property type="match status" value="1"/>
</dbReference>
<dbReference type="AlphaFoldDB" id="W4L8M4"/>
<keyword evidence="2" id="KW-1185">Reference proteome</keyword>
<dbReference type="InterPro" id="IPR007460">
    <property type="entry name" value="BrnT_toxin"/>
</dbReference>
<name>W4L8M4_9BACT</name>
<sequence>MNFEWDANKDRENQAKHGVRFDEAKHIFDGPLLTRLDNRADDGED</sequence>